<dbReference type="Pfam" id="PF00196">
    <property type="entry name" value="GerE"/>
    <property type="match status" value="1"/>
</dbReference>
<dbReference type="Proteomes" id="UP000475666">
    <property type="component" value="Unassembled WGS sequence"/>
</dbReference>
<feature type="domain" description="HTH luxR-type" evidence="4">
    <location>
        <begin position="15"/>
        <end position="80"/>
    </location>
</feature>
<dbReference type="SMART" id="SM00421">
    <property type="entry name" value="HTH_LUXR"/>
    <property type="match status" value="1"/>
</dbReference>
<feature type="non-terminal residue" evidence="5">
    <location>
        <position position="1"/>
    </location>
</feature>
<dbReference type="SUPFAM" id="SSF46894">
    <property type="entry name" value="C-terminal effector domain of the bipartite response regulators"/>
    <property type="match status" value="1"/>
</dbReference>
<keyword evidence="3" id="KW-0804">Transcription</keyword>
<sequence>DDLVRRGRLAGAARAGAGAAVLTAREQDVLRLLALGHSNRRIGQELFISAKTASVHVSNILAKLNAASRTEAVAVAHRQGLVAPEPTSSH</sequence>
<dbReference type="AlphaFoldDB" id="A0A6G3TLA8"/>
<proteinExistence type="predicted"/>
<name>A0A6G3TLA8_9ACTN</name>
<dbReference type="CDD" id="cd06170">
    <property type="entry name" value="LuxR_C_like"/>
    <property type="match status" value="1"/>
</dbReference>
<keyword evidence="2" id="KW-0238">DNA-binding</keyword>
<dbReference type="InterPro" id="IPR036388">
    <property type="entry name" value="WH-like_DNA-bd_sf"/>
</dbReference>
<dbReference type="RefSeq" id="WP_164277832.1">
    <property type="nucleotide sequence ID" value="NZ_JAAGMQ010000810.1"/>
</dbReference>
<evidence type="ECO:0000313" key="5">
    <source>
        <dbReference type="EMBL" id="NEC36791.1"/>
    </source>
</evidence>
<dbReference type="GO" id="GO:0006355">
    <property type="term" value="P:regulation of DNA-templated transcription"/>
    <property type="evidence" value="ECO:0007669"/>
    <property type="project" value="InterPro"/>
</dbReference>
<organism evidence="5 6">
    <name type="scientific">Streptomyces rubrogriseus</name>
    <dbReference type="NCBI Taxonomy" id="194673"/>
    <lineage>
        <taxon>Bacteria</taxon>
        <taxon>Bacillati</taxon>
        <taxon>Actinomycetota</taxon>
        <taxon>Actinomycetes</taxon>
        <taxon>Kitasatosporales</taxon>
        <taxon>Streptomycetaceae</taxon>
        <taxon>Streptomyces</taxon>
        <taxon>Streptomyces violaceoruber group</taxon>
    </lineage>
</organism>
<evidence type="ECO:0000256" key="3">
    <source>
        <dbReference type="ARBA" id="ARBA00023163"/>
    </source>
</evidence>
<dbReference type="InterPro" id="IPR016032">
    <property type="entry name" value="Sig_transdc_resp-reg_C-effctor"/>
</dbReference>
<reference evidence="5 6" key="1">
    <citation type="submission" date="2020-01" db="EMBL/GenBank/DDBJ databases">
        <title>Insect and environment-associated Actinomycetes.</title>
        <authorList>
            <person name="Currrie C."/>
            <person name="Chevrette M."/>
            <person name="Carlson C."/>
            <person name="Stubbendieck R."/>
            <person name="Wendt-Pienkowski E."/>
        </authorList>
    </citation>
    <scope>NUCLEOTIDE SEQUENCE [LARGE SCALE GENOMIC DNA]</scope>
    <source>
        <strain evidence="5 6">SID7739</strain>
    </source>
</reference>
<evidence type="ECO:0000259" key="4">
    <source>
        <dbReference type="PROSITE" id="PS50043"/>
    </source>
</evidence>
<gene>
    <name evidence="5" type="ORF">G3I66_27005</name>
</gene>
<dbReference type="PANTHER" id="PTHR44688:SF16">
    <property type="entry name" value="DNA-BINDING TRANSCRIPTIONAL ACTIVATOR DEVR_DOSR"/>
    <property type="match status" value="1"/>
</dbReference>
<dbReference type="Gene3D" id="1.10.10.10">
    <property type="entry name" value="Winged helix-like DNA-binding domain superfamily/Winged helix DNA-binding domain"/>
    <property type="match status" value="1"/>
</dbReference>
<keyword evidence="1" id="KW-0805">Transcription regulation</keyword>
<dbReference type="GO" id="GO:0003677">
    <property type="term" value="F:DNA binding"/>
    <property type="evidence" value="ECO:0007669"/>
    <property type="project" value="UniProtKB-KW"/>
</dbReference>
<protein>
    <submittedName>
        <fullName evidence="5">Response regulator transcription factor</fullName>
    </submittedName>
</protein>
<comment type="caution">
    <text evidence="5">The sequence shown here is derived from an EMBL/GenBank/DDBJ whole genome shotgun (WGS) entry which is preliminary data.</text>
</comment>
<evidence type="ECO:0000256" key="1">
    <source>
        <dbReference type="ARBA" id="ARBA00023015"/>
    </source>
</evidence>
<dbReference type="PROSITE" id="PS50043">
    <property type="entry name" value="HTH_LUXR_2"/>
    <property type="match status" value="1"/>
</dbReference>
<dbReference type="InterPro" id="IPR000792">
    <property type="entry name" value="Tscrpt_reg_LuxR_C"/>
</dbReference>
<accession>A0A6G3TLA8</accession>
<dbReference type="EMBL" id="JAAGMQ010000810">
    <property type="protein sequence ID" value="NEC36791.1"/>
    <property type="molecule type" value="Genomic_DNA"/>
</dbReference>
<evidence type="ECO:0000256" key="2">
    <source>
        <dbReference type="ARBA" id="ARBA00023125"/>
    </source>
</evidence>
<dbReference type="PANTHER" id="PTHR44688">
    <property type="entry name" value="DNA-BINDING TRANSCRIPTIONAL ACTIVATOR DEVR_DOSR"/>
    <property type="match status" value="1"/>
</dbReference>
<evidence type="ECO:0000313" key="6">
    <source>
        <dbReference type="Proteomes" id="UP000475666"/>
    </source>
</evidence>
<dbReference type="PRINTS" id="PR00038">
    <property type="entry name" value="HTHLUXR"/>
</dbReference>